<evidence type="ECO:0000313" key="4">
    <source>
        <dbReference type="EMBL" id="CAF0886594.1"/>
    </source>
</evidence>
<evidence type="ECO:0000313" key="3">
    <source>
        <dbReference type="EMBL" id="CAF0739938.1"/>
    </source>
</evidence>
<keyword evidence="2" id="KW-1133">Transmembrane helix</keyword>
<proteinExistence type="predicted"/>
<protein>
    <submittedName>
        <fullName evidence="3">Uncharacterized protein</fullName>
    </submittedName>
</protein>
<accession>A0A813NWK2</accession>
<keyword evidence="2" id="KW-0812">Transmembrane</keyword>
<feature type="region of interest" description="Disordered" evidence="1">
    <location>
        <begin position="72"/>
        <end position="123"/>
    </location>
</feature>
<dbReference type="Proteomes" id="UP000663870">
    <property type="component" value="Unassembled WGS sequence"/>
</dbReference>
<evidence type="ECO:0000256" key="2">
    <source>
        <dbReference type="SAM" id="Phobius"/>
    </source>
</evidence>
<name>A0A813NWK2_9BILA</name>
<keyword evidence="2" id="KW-0472">Membrane</keyword>
<gene>
    <name evidence="4" type="ORF">JXQ802_LOCUS8434</name>
    <name evidence="3" type="ORF">PYM288_LOCUS1487</name>
</gene>
<feature type="compositionally biased region" description="Acidic residues" evidence="1">
    <location>
        <begin position="76"/>
        <end position="90"/>
    </location>
</feature>
<organism evidence="3 5">
    <name type="scientific">Rotaria sordida</name>
    <dbReference type="NCBI Taxonomy" id="392033"/>
    <lineage>
        <taxon>Eukaryota</taxon>
        <taxon>Metazoa</taxon>
        <taxon>Spiralia</taxon>
        <taxon>Gnathifera</taxon>
        <taxon>Rotifera</taxon>
        <taxon>Eurotatoria</taxon>
        <taxon>Bdelloidea</taxon>
        <taxon>Philodinida</taxon>
        <taxon>Philodinidae</taxon>
        <taxon>Rotaria</taxon>
    </lineage>
</organism>
<evidence type="ECO:0000313" key="6">
    <source>
        <dbReference type="Proteomes" id="UP000663870"/>
    </source>
</evidence>
<evidence type="ECO:0000313" key="5">
    <source>
        <dbReference type="Proteomes" id="UP000663854"/>
    </source>
</evidence>
<evidence type="ECO:0000256" key="1">
    <source>
        <dbReference type="SAM" id="MobiDB-lite"/>
    </source>
</evidence>
<dbReference type="AlphaFoldDB" id="A0A813NWK2"/>
<keyword evidence="6" id="KW-1185">Reference proteome</keyword>
<dbReference type="EMBL" id="CAJNOL010000149">
    <property type="protein sequence ID" value="CAF0886594.1"/>
    <property type="molecule type" value="Genomic_DNA"/>
</dbReference>
<feature type="transmembrane region" description="Helical" evidence="2">
    <location>
        <begin position="363"/>
        <end position="386"/>
    </location>
</feature>
<dbReference type="Proteomes" id="UP000663854">
    <property type="component" value="Unassembled WGS sequence"/>
</dbReference>
<comment type="caution">
    <text evidence="3">The sequence shown here is derived from an EMBL/GenBank/DDBJ whole genome shotgun (WGS) entry which is preliminary data.</text>
</comment>
<feature type="compositionally biased region" description="Polar residues" evidence="1">
    <location>
        <begin position="92"/>
        <end position="102"/>
    </location>
</feature>
<sequence>MATTITFNLTGDDETKSFVENQVEDQYLLRPPIKIFKSFPSHIIQKIEADRRQRHLPISKSASDFLTIKQSSFDIPNDDDDDDDDDDGDDLNVNNQTKLTKTISHDNHNHSILSTSRTRRSPSEVRINLYSNNNLTNSQLQLTNSKYKNELGSSDPSLLDRKHAKQNPVDHLRRNFIERHFARRIHSSYSSSTTLRSLGRRRSTQNLYVRCRRNLHHLPRNSKWHIVRHRLRDIAMMSESYARMKLIEQDLRWINLREKILLQVLDMKEISLLRQQDNGLKIKKKLHKTRFDLKTIPINEVVHVERDGRVYSMSTRDLVLGRLLCDEDIQLDTFAQLDARRQFQIQQHLLKQQEGRTRLKKHIAFSFCLCNLSFIVLMFAAMLIFATKTIIEMRL</sequence>
<reference evidence="3" key="1">
    <citation type="submission" date="2021-02" db="EMBL/GenBank/DDBJ databases">
        <authorList>
            <person name="Nowell W R."/>
        </authorList>
    </citation>
    <scope>NUCLEOTIDE SEQUENCE</scope>
</reference>
<dbReference type="EMBL" id="CAJNOH010000008">
    <property type="protein sequence ID" value="CAF0739938.1"/>
    <property type="molecule type" value="Genomic_DNA"/>
</dbReference>